<reference evidence="2" key="1">
    <citation type="journal article" date="2022" name="Mol. Ecol. Resour.">
        <title>The genomes of chicory, endive, great burdock and yacon provide insights into Asteraceae palaeo-polyploidization history and plant inulin production.</title>
        <authorList>
            <person name="Fan W."/>
            <person name="Wang S."/>
            <person name="Wang H."/>
            <person name="Wang A."/>
            <person name="Jiang F."/>
            <person name="Liu H."/>
            <person name="Zhao H."/>
            <person name="Xu D."/>
            <person name="Zhang Y."/>
        </authorList>
    </citation>
    <scope>NUCLEOTIDE SEQUENCE [LARGE SCALE GENOMIC DNA]</scope>
    <source>
        <strain evidence="2">cv. Yunnan</strain>
    </source>
</reference>
<organism evidence="1 2">
    <name type="scientific">Smallanthus sonchifolius</name>
    <dbReference type="NCBI Taxonomy" id="185202"/>
    <lineage>
        <taxon>Eukaryota</taxon>
        <taxon>Viridiplantae</taxon>
        <taxon>Streptophyta</taxon>
        <taxon>Embryophyta</taxon>
        <taxon>Tracheophyta</taxon>
        <taxon>Spermatophyta</taxon>
        <taxon>Magnoliopsida</taxon>
        <taxon>eudicotyledons</taxon>
        <taxon>Gunneridae</taxon>
        <taxon>Pentapetalae</taxon>
        <taxon>asterids</taxon>
        <taxon>campanulids</taxon>
        <taxon>Asterales</taxon>
        <taxon>Asteraceae</taxon>
        <taxon>Asteroideae</taxon>
        <taxon>Heliantheae alliance</taxon>
        <taxon>Millerieae</taxon>
        <taxon>Smallanthus</taxon>
    </lineage>
</organism>
<accession>A0ACB9A3Q4</accession>
<evidence type="ECO:0000313" key="1">
    <source>
        <dbReference type="EMBL" id="KAI3704274.1"/>
    </source>
</evidence>
<reference evidence="1 2" key="2">
    <citation type="journal article" date="2022" name="Mol. Ecol. Resour.">
        <title>The genomes of chicory, endive, great burdock and yacon provide insights into Asteraceae paleo-polyploidization history and plant inulin production.</title>
        <authorList>
            <person name="Fan W."/>
            <person name="Wang S."/>
            <person name="Wang H."/>
            <person name="Wang A."/>
            <person name="Jiang F."/>
            <person name="Liu H."/>
            <person name="Zhao H."/>
            <person name="Xu D."/>
            <person name="Zhang Y."/>
        </authorList>
    </citation>
    <scope>NUCLEOTIDE SEQUENCE [LARGE SCALE GENOMIC DNA]</scope>
    <source>
        <strain evidence="2">cv. Yunnan</strain>
        <tissue evidence="1">Leaves</tissue>
    </source>
</reference>
<dbReference type="EMBL" id="CM042042">
    <property type="protein sequence ID" value="KAI3704274.1"/>
    <property type="molecule type" value="Genomic_DNA"/>
</dbReference>
<name>A0ACB9A3Q4_9ASTR</name>
<proteinExistence type="predicted"/>
<sequence>MLRYHFFGPYQKLTLINFYVPVSLLWTLSQSDIDQVSCYYSPNSFEVDLGNHTTMKCWNCPFYEFYSHYSLPQGNPYVEDGLYVTEDCSKCQDSGSYCLYDRTYYYDADYSLKLKFNCIGDPLSKVPDNAKAPYNAESPHNAEAPDIAKAHENDKVIKSSKTYLGLILGNCFLNL</sequence>
<gene>
    <name evidence="1" type="ORF">L1987_74490</name>
</gene>
<protein>
    <submittedName>
        <fullName evidence="1">Uncharacterized protein</fullName>
    </submittedName>
</protein>
<dbReference type="Proteomes" id="UP001056120">
    <property type="component" value="Linkage Group LG25"/>
</dbReference>
<keyword evidence="2" id="KW-1185">Reference proteome</keyword>
<comment type="caution">
    <text evidence="1">The sequence shown here is derived from an EMBL/GenBank/DDBJ whole genome shotgun (WGS) entry which is preliminary data.</text>
</comment>
<evidence type="ECO:0000313" key="2">
    <source>
        <dbReference type="Proteomes" id="UP001056120"/>
    </source>
</evidence>